<feature type="transmembrane region" description="Helical" evidence="10">
    <location>
        <begin position="326"/>
        <end position="347"/>
    </location>
</feature>
<evidence type="ECO:0000259" key="11">
    <source>
        <dbReference type="PROSITE" id="PS50850"/>
    </source>
</evidence>
<dbReference type="PANTHER" id="PTHR42718:SF9">
    <property type="entry name" value="MAJOR FACILITATOR SUPERFAMILY MULTIDRUG TRANSPORTER MFSC"/>
    <property type="match status" value="1"/>
</dbReference>
<evidence type="ECO:0000256" key="4">
    <source>
        <dbReference type="ARBA" id="ARBA00022475"/>
    </source>
</evidence>
<proteinExistence type="inferred from homology"/>
<keyword evidence="3" id="KW-0813">Transport</keyword>
<evidence type="ECO:0000256" key="10">
    <source>
        <dbReference type="SAM" id="Phobius"/>
    </source>
</evidence>
<accession>A0A3P4AZW2</accession>
<evidence type="ECO:0000256" key="5">
    <source>
        <dbReference type="ARBA" id="ARBA00022519"/>
    </source>
</evidence>
<evidence type="ECO:0000313" key="13">
    <source>
        <dbReference type="Proteomes" id="UP000277294"/>
    </source>
</evidence>
<dbReference type="GO" id="GO:1990961">
    <property type="term" value="P:xenobiotic detoxification by transmembrane export across the plasma membrane"/>
    <property type="evidence" value="ECO:0007669"/>
    <property type="project" value="UniProtKB-ARBA"/>
</dbReference>
<dbReference type="InterPro" id="IPR004638">
    <property type="entry name" value="EmrB-like"/>
</dbReference>
<organism evidence="12 13">
    <name type="scientific">Pigmentiphaga humi</name>
    <dbReference type="NCBI Taxonomy" id="2478468"/>
    <lineage>
        <taxon>Bacteria</taxon>
        <taxon>Pseudomonadati</taxon>
        <taxon>Pseudomonadota</taxon>
        <taxon>Betaproteobacteria</taxon>
        <taxon>Burkholderiales</taxon>
        <taxon>Alcaligenaceae</taxon>
        <taxon>Pigmentiphaga</taxon>
    </lineage>
</organism>
<keyword evidence="4" id="KW-1003">Cell membrane</keyword>
<feature type="transmembrane region" description="Helical" evidence="10">
    <location>
        <begin position="418"/>
        <end position="439"/>
    </location>
</feature>
<dbReference type="CDD" id="cd17503">
    <property type="entry name" value="MFS_LmrB_MDR_like"/>
    <property type="match status" value="1"/>
</dbReference>
<comment type="subcellular location">
    <subcellularLocation>
        <location evidence="1">Cell inner membrane</location>
        <topology evidence="1">Multi-pass membrane protein</topology>
    </subcellularLocation>
</comment>
<feature type="transmembrane region" description="Helical" evidence="10">
    <location>
        <begin position="354"/>
        <end position="373"/>
    </location>
</feature>
<dbReference type="InterPro" id="IPR011701">
    <property type="entry name" value="MFS"/>
</dbReference>
<feature type="transmembrane region" description="Helical" evidence="10">
    <location>
        <begin position="72"/>
        <end position="93"/>
    </location>
</feature>
<evidence type="ECO:0000256" key="7">
    <source>
        <dbReference type="ARBA" id="ARBA00022989"/>
    </source>
</evidence>
<dbReference type="Proteomes" id="UP000277294">
    <property type="component" value="Unassembled WGS sequence"/>
</dbReference>
<feature type="transmembrane region" description="Helical" evidence="10">
    <location>
        <begin position="125"/>
        <end position="147"/>
    </location>
</feature>
<dbReference type="FunFam" id="1.20.1720.10:FF:000002">
    <property type="entry name" value="Multidrug resistance protein B"/>
    <property type="match status" value="1"/>
</dbReference>
<keyword evidence="6 10" id="KW-0812">Transmembrane</keyword>
<dbReference type="InterPro" id="IPR020846">
    <property type="entry name" value="MFS_dom"/>
</dbReference>
<dbReference type="PANTHER" id="PTHR42718">
    <property type="entry name" value="MAJOR FACILITATOR SUPERFAMILY MULTIDRUG TRANSPORTER MFSC"/>
    <property type="match status" value="1"/>
</dbReference>
<dbReference type="Pfam" id="PF07690">
    <property type="entry name" value="MFS_1"/>
    <property type="match status" value="1"/>
</dbReference>
<evidence type="ECO:0000256" key="3">
    <source>
        <dbReference type="ARBA" id="ARBA00022448"/>
    </source>
</evidence>
<feature type="transmembrane region" description="Helical" evidence="10">
    <location>
        <begin position="245"/>
        <end position="270"/>
    </location>
</feature>
<gene>
    <name evidence="12" type="primary">emrB</name>
    <name evidence="12" type="ORF">PIGHUM_01007</name>
</gene>
<dbReference type="GO" id="GO:0005886">
    <property type="term" value="C:plasma membrane"/>
    <property type="evidence" value="ECO:0007669"/>
    <property type="project" value="UniProtKB-SubCell"/>
</dbReference>
<dbReference type="InterPro" id="IPR036259">
    <property type="entry name" value="MFS_trans_sf"/>
</dbReference>
<name>A0A3P4AZW2_9BURK</name>
<dbReference type="Gene3D" id="1.20.1720.10">
    <property type="entry name" value="Multidrug resistance protein D"/>
    <property type="match status" value="1"/>
</dbReference>
<dbReference type="OrthoDB" id="9807274at2"/>
<feature type="transmembrane region" description="Helical" evidence="10">
    <location>
        <begin position="291"/>
        <end position="314"/>
    </location>
</feature>
<evidence type="ECO:0000313" key="12">
    <source>
        <dbReference type="EMBL" id="VCU68948.1"/>
    </source>
</evidence>
<evidence type="ECO:0000256" key="8">
    <source>
        <dbReference type="ARBA" id="ARBA00023136"/>
    </source>
</evidence>
<feature type="region of interest" description="Disordered" evidence="9">
    <location>
        <begin position="1"/>
        <end position="24"/>
    </location>
</feature>
<keyword evidence="8 10" id="KW-0472">Membrane</keyword>
<dbReference type="GO" id="GO:0022857">
    <property type="term" value="F:transmembrane transporter activity"/>
    <property type="evidence" value="ECO:0007669"/>
    <property type="project" value="InterPro"/>
</dbReference>
<dbReference type="GO" id="GO:0015721">
    <property type="term" value="P:bile acid and bile salt transport"/>
    <property type="evidence" value="ECO:0007669"/>
    <property type="project" value="UniProtKB-ARBA"/>
</dbReference>
<dbReference type="SUPFAM" id="SSF103473">
    <property type="entry name" value="MFS general substrate transporter"/>
    <property type="match status" value="1"/>
</dbReference>
<feature type="transmembrane region" description="Helical" evidence="10">
    <location>
        <begin position="100"/>
        <end position="119"/>
    </location>
</feature>
<feature type="compositionally biased region" description="Polar residues" evidence="9">
    <location>
        <begin position="1"/>
        <end position="10"/>
    </location>
</feature>
<reference evidence="12 13" key="1">
    <citation type="submission" date="2018-10" db="EMBL/GenBank/DDBJ databases">
        <authorList>
            <person name="Criscuolo A."/>
        </authorList>
    </citation>
    <scope>NUCLEOTIDE SEQUENCE [LARGE SCALE GENOMIC DNA]</scope>
    <source>
        <strain evidence="12">DnA1</strain>
    </source>
</reference>
<dbReference type="Gene3D" id="1.20.1250.20">
    <property type="entry name" value="MFS general substrate transporter like domains"/>
    <property type="match status" value="1"/>
</dbReference>
<dbReference type="RefSeq" id="WP_124078313.1">
    <property type="nucleotide sequence ID" value="NZ_UWPJ01000009.1"/>
</dbReference>
<comment type="similarity">
    <text evidence="2">Belongs to the major facilitator superfamily. EmrB family.</text>
</comment>
<dbReference type="NCBIfam" id="TIGR00711">
    <property type="entry name" value="efflux_EmrB"/>
    <property type="match status" value="1"/>
</dbReference>
<keyword evidence="13" id="KW-1185">Reference proteome</keyword>
<dbReference type="AlphaFoldDB" id="A0A3P4AZW2"/>
<feature type="domain" description="Major facilitator superfamily (MFS) profile" evidence="11">
    <location>
        <begin position="34"/>
        <end position="521"/>
    </location>
</feature>
<dbReference type="PROSITE" id="PS50850">
    <property type="entry name" value="MFS"/>
    <property type="match status" value="1"/>
</dbReference>
<feature type="transmembrane region" description="Helical" evidence="10">
    <location>
        <begin position="186"/>
        <end position="208"/>
    </location>
</feature>
<evidence type="ECO:0000256" key="2">
    <source>
        <dbReference type="ARBA" id="ARBA00008537"/>
    </source>
</evidence>
<feature type="transmembrane region" description="Helical" evidence="10">
    <location>
        <begin position="220"/>
        <end position="239"/>
    </location>
</feature>
<protein>
    <submittedName>
        <fullName evidence="12">Multidrug export protein EmrB</fullName>
    </submittedName>
</protein>
<evidence type="ECO:0000256" key="6">
    <source>
        <dbReference type="ARBA" id="ARBA00022692"/>
    </source>
</evidence>
<keyword evidence="5" id="KW-0997">Cell inner membrane</keyword>
<sequence>MTTSVSSQSDAPADTRPAPQDSYPPLQGGQRLLGTIALSAAVFMNVLDTSIANVSLPAISGELGVSTSQGTWVITSFAVANAISLPLTGWLTMRFGQVRLFIASVLLFIVASWLCGLAPNLESLIAFRVLQGLVAGPMIPLSQTLMLGSYPREKSGMALALWAMTTLVAPVAGPLMGGWISDNYSWPWIFYINIPVGLLSAWATWMIYHKRESPIRKLPIDTVGLVLLVVWIAALQIMLDKGKELDWFASGFIVTLAVIAVVGLVFFVIWELTDKHPVVDLRLFAGRNFTVGALTLSVAYAVFFGNVVLLPLWLQTQMGYTATDAGLVTAPVGLLAIVLTPVVGRMLAHTDPRVLVTMAFGVFAGVSFMRAGFTPQSDIMTLLEPTLIQGAGMAAFFVPLVSLTLAGQPAEKIASASGLSNFLRITAGAFGTSISTTMWEDRAAMHHAHLAEHIATDSPAAGQALSSMQAAGMSPEQAMASINNMINGQALTMSAVDIFYGSAIIFVVLTAMVWFARPGKRGQGAPADAGGAH</sequence>
<feature type="transmembrane region" description="Helical" evidence="10">
    <location>
        <begin position="498"/>
        <end position="516"/>
    </location>
</feature>
<feature type="transmembrane region" description="Helical" evidence="10">
    <location>
        <begin position="385"/>
        <end position="406"/>
    </location>
</feature>
<keyword evidence="7 10" id="KW-1133">Transmembrane helix</keyword>
<feature type="transmembrane region" description="Helical" evidence="10">
    <location>
        <begin position="159"/>
        <end position="180"/>
    </location>
</feature>
<evidence type="ECO:0000256" key="9">
    <source>
        <dbReference type="SAM" id="MobiDB-lite"/>
    </source>
</evidence>
<dbReference type="EMBL" id="UWPJ01000009">
    <property type="protein sequence ID" value="VCU68948.1"/>
    <property type="molecule type" value="Genomic_DNA"/>
</dbReference>
<evidence type="ECO:0000256" key="1">
    <source>
        <dbReference type="ARBA" id="ARBA00004429"/>
    </source>
</evidence>